<evidence type="ECO:0000256" key="2">
    <source>
        <dbReference type="ARBA" id="ARBA00022618"/>
    </source>
</evidence>
<feature type="region of interest" description="Disordered" evidence="5">
    <location>
        <begin position="909"/>
        <end position="964"/>
    </location>
</feature>
<evidence type="ECO:0000256" key="1">
    <source>
        <dbReference type="ARBA" id="ARBA00010547"/>
    </source>
</evidence>
<comment type="similarity">
    <text evidence="1">Belongs to the APC1 family.</text>
</comment>
<accession>A0A8J4FSS6</accession>
<dbReference type="InterPro" id="IPR024990">
    <property type="entry name" value="Apc1"/>
</dbReference>
<dbReference type="GO" id="GO:0007091">
    <property type="term" value="P:metaphase/anaphase transition of mitotic cell cycle"/>
    <property type="evidence" value="ECO:0007669"/>
    <property type="project" value="TreeGrafter"/>
</dbReference>
<keyword evidence="3" id="KW-0498">Mitosis</keyword>
<feature type="domain" description="Anaphase-promoting complex subunit 1 C-terminal" evidence="6">
    <location>
        <begin position="2535"/>
        <end position="2764"/>
    </location>
</feature>
<evidence type="ECO:0000313" key="8">
    <source>
        <dbReference type="Proteomes" id="UP000747110"/>
    </source>
</evidence>
<sequence length="2946" mass="301298">MATDLHGEPLLCVLCGQQSRVLAFSISIPSSAAASAPMSLPDHKPTAGGIAGGAATVAAGAAAAATSGGRVRVSLAGSLEAVAIAAVAATGLTITSPSSPFRVHRDLLTLLPSGQLLLHRGLSPLFAVSFGDLGALEPARGGGAAASVSAKQPRHTNPTASAAAAVASGVRNVFGSSANPSTPASAAGADMVLDDDSDFDQDDNDECVGGGSSEAAAASRHGASGARAGAGAGFSAATRADEAMNEATDDDDIMLFSSPPTAALASWKYPPGSVAASLVKHGGVVSTTATAVPATVPQGLRRGVNNTIVLVLSVPPGEDRDGPLGDPVDSKHRSLKVTPTQMPPTIQPKERELRLLLPFMTTSAAANLALEVIRTAAPAELYLTFLRRFYTYRPAPTRHATGEWAAVDAVLLEWASDPPAFTDAGRAAAAGVRVQPSQQGRRSSGGCGSGYGGGYGATPATPVATPLHTRRFAAMSLASPVVPQHHHYQQQQQHHHHHHHRQQQQRHVRHQHLTMQRALQQQPVESWVEAVGARRGVGDGLPAGAAPGSAWERLLASETQARLMSSRRKLAWMTARDPGIPATTATSAGPTGRQLSGIHTLLGGGGSSAAAVNATTVNTSANEDASTAFPAPPLGPAAQPLLVVLYGLHGLYEELKLDVLSWPLLQPLGISLAAVASMLGLHSYWEHYARDLGPATLVAAGAPEPPLQGPQGLSIRQPSDVYRILGRMVSGTAPEPPELPSLLDPGLTAAAGTAAVGAARAGKTMGSGSAAGTGSGPVVATILPPPFHPVLPLTSRLLACYGLLAECARSCAAILLDTSLQPQKASPGVAAVNSAVQLEAAVRTASEQVVALVVAQNWDAGSLGRLPPGVALPLREAFQRCRASPTPGWPVQAYALIGREDIAATLAPSGLSASGPAATADKRQQEHLHIQNHNQQQLQPPHDTHLQQPSSPQQQQQQQLGQGVAATIEGTSHSALSGSSFVSLLRHLPGLRTSHPGVEAQQGTLVTPTSVTNVDGAARIRESGPKEENVSTVVGGGGVGTTTPSSLFSFRQLPHLSFAAVTPSNSITPHGPLGRRALVATRSSLSYVPSGSSGDGNGAATSTPARDAGTGSAAVPCRPLPPPPPPRPPPSYLWHMWRPAYTARLQLPSHQLDLGAELEAPRKLEGPAKQFESKHGMEGLTRGVSRLRFGRDSRLRDVISALDSSHPLVLDGLGLHESDPDAPMKQQQQLLAAALRTMSLPLGRGAVALATGRPLPTEPTAAVPSMCLAGLVPDSLTGHTVVNLDLSTAQPAPGGGAAADFTAWPEFHNGAAEGLRLSAGGGESLSRTWLHVTTKPDVPSYTHAGLLMALGLTGHLDRLSWTDLYRYLSDEHDPTTIAVLVGMAAQRRASMDPTVTRMLFLHLPARHPTTFPELELSPLVQAAALMGVGLLYEGSAHRVMAETLVEEIGRRPLSPAAAAAFAADGQGGGGPGGSGLGGGSVPGGASLPPGASLLAVTHEREGYALAAGLALGMVVLGLGGSRAAAGLADLQLEERLTYYMLGSTDASAAARRAGGLSGALGGGHFYAGGSSGLDRVFGPGRGGAKLGHAAALWGGDPAGPAALNTPAAARLGDSASVGAVGNGQGAALVVLEPDNMLNLSITSPAATVALALMYLRTNNAAIASRFQLPDTPFGLDCVRPDCITLRALGRALVMWNAIEPSEDWLETSMPPLLRSPLERLVDRVVGQLHGVAMGGTTGRARGVGDGLRGGGGSYHSSDVHAVALAHVSALSGLCLAIGLKYAGSANSRAYETLRSVALALLAAKRRLPEVAASSTASGGAAVVTGAGQVSGGGVAAVGRLDRAPVEAALSVVVLALSVVMAGTGHLPTFHLLQALSNRRHPTHHHVLHSLGVGYGAHCAVSLSLGFLFLGAGTHTFSTTNSAVAALLVALFPTLPHTPTDNRCHLQVFRHLYVLAARQRCLEAVDIDSQQLVYVPLQLTVTPPRVASPALSALAAVTARGNGPTGHDNSADGGTNGDGITGCDPMLEDNTILKASTKANLPWSPDSHLRPGPAGAPVIMGTGAAAGATANGAPGSPPMLEALHLEGDSPGLASLLRATTATATTTAGTTGAPVNAAVPKPSPGSIVAMGSPRVPDYIRAGTSSAAVPPFINMACGLASTATGQPAAVQSQQPAVANGQVMTYERVAPALLPEPHQTIRVAVRGPRYWPQQLDWSSRRGTAVDDTVATASYNMAASASAAPFGRGNAVSSGAPPTAHAAGALGASVPPQTPYGQFPFATPLQGGGAWAGYLNLAGLRTATPPTSVVPAPMATSSPQAATARNIFHNVTRGVLAPTAAAAGGCSALETVYRQLLLFVKKRAGSLSYSQDPSGIRSLLSRAFHNQGLLRMPLELPPPCAGTRSHTAVVTGGAATPLNVAGGAGVSPSSGGNAVFGARRQLDWCTDHRSDRRAAPLGSYFSPCRGGHGGGGSGGVFMEPPSHEGHFDQDQYRADHEDYFTDGSGSGAGNAARTAARGTATVIGNGNRTRGGGGFDLVHLCATFSVDPSIMAFAQHIKAMRDLWSAVEADAEVAIGTGCVTAGGLRRGIVLLAPVSATLPAWDTDVEQQRQLLQWQHCQRRRHGAGLLSFCYSALYECITGEKTAALPMYLNLHCLVHRAASWSSPCASGQGQCHPIEEGLGGPSNPVMGAEGPMHPGSLLTEAQVPLTIALRGLQLARAYYSGPLAAAAAAAAAAPAGDVLTDLDEQALWRPLMQPAFLDSLWCTLQHRRWRPMGLLPSQGATSNIASSGAAVAMAAGRVGGSSDSSRSGRSSSALEVYMRRGRTLQGVDFDSVVPGLTQLASEAELQAELAACLSLHSLPPLATVVDALSQLRALPAWQQLQGMLQPSTAGGAGTIRPVGQVAGAGGMQSAGDGGMGVRSSWALLPLLSLVMPGVSNEGLLLLATAITT</sequence>
<gene>
    <name evidence="7" type="ORF">Vretifemale_13990</name>
</gene>
<feature type="compositionally biased region" description="Low complexity" evidence="5">
    <location>
        <begin position="177"/>
        <end position="191"/>
    </location>
</feature>
<protein>
    <recommendedName>
        <fullName evidence="6">Anaphase-promoting complex subunit 1 C-terminal domain-containing protein</fullName>
    </recommendedName>
</protein>
<keyword evidence="4" id="KW-0131">Cell cycle</keyword>
<feature type="region of interest" description="Disordered" evidence="5">
    <location>
        <begin position="177"/>
        <end position="230"/>
    </location>
</feature>
<dbReference type="EMBL" id="BNCP01000033">
    <property type="protein sequence ID" value="GIL85513.1"/>
    <property type="molecule type" value="Genomic_DNA"/>
</dbReference>
<feature type="compositionally biased region" description="Basic residues" evidence="5">
    <location>
        <begin position="484"/>
        <end position="505"/>
    </location>
</feature>
<dbReference type="OrthoDB" id="26401at2759"/>
<keyword evidence="2" id="KW-0132">Cell division</keyword>
<feature type="compositionally biased region" description="Basic and acidic residues" evidence="5">
    <location>
        <begin position="920"/>
        <end position="929"/>
    </location>
</feature>
<dbReference type="InterPro" id="IPR011989">
    <property type="entry name" value="ARM-like"/>
</dbReference>
<evidence type="ECO:0000256" key="4">
    <source>
        <dbReference type="ARBA" id="ARBA00023306"/>
    </source>
</evidence>
<feature type="compositionally biased region" description="Low complexity" evidence="5">
    <location>
        <begin position="931"/>
        <end position="963"/>
    </location>
</feature>
<name>A0A8J4FSS6_9CHLO</name>
<feature type="compositionally biased region" description="Low complexity" evidence="5">
    <location>
        <begin position="909"/>
        <end position="918"/>
    </location>
</feature>
<comment type="caution">
    <text evidence="7">The sequence shown here is derived from an EMBL/GenBank/DDBJ whole genome shotgun (WGS) entry which is preliminary data.</text>
</comment>
<evidence type="ECO:0000256" key="3">
    <source>
        <dbReference type="ARBA" id="ARBA00022776"/>
    </source>
</evidence>
<dbReference type="InterPro" id="IPR041221">
    <property type="entry name" value="APC1_C"/>
</dbReference>
<dbReference type="GO" id="GO:0070979">
    <property type="term" value="P:protein K11-linked ubiquitination"/>
    <property type="evidence" value="ECO:0007669"/>
    <property type="project" value="TreeGrafter"/>
</dbReference>
<dbReference type="PANTHER" id="PTHR12827:SF3">
    <property type="entry name" value="ANAPHASE-PROMOTING COMPLEX SUBUNIT 1"/>
    <property type="match status" value="1"/>
</dbReference>
<dbReference type="Gene3D" id="1.25.10.10">
    <property type="entry name" value="Leucine-rich Repeat Variant"/>
    <property type="match status" value="2"/>
</dbReference>
<reference evidence="7" key="1">
    <citation type="journal article" date="2021" name="Proc. Natl. Acad. Sci. U.S.A.">
        <title>Three genomes in the algal genus Volvox reveal the fate of a haploid sex-determining region after a transition to homothallism.</title>
        <authorList>
            <person name="Yamamoto K."/>
            <person name="Hamaji T."/>
            <person name="Kawai-Toyooka H."/>
            <person name="Matsuzaki R."/>
            <person name="Takahashi F."/>
            <person name="Nishimura Y."/>
            <person name="Kawachi M."/>
            <person name="Noguchi H."/>
            <person name="Minakuchi Y."/>
            <person name="Umen J.G."/>
            <person name="Toyoda A."/>
            <person name="Nozaki H."/>
        </authorList>
    </citation>
    <scope>NUCLEOTIDE SEQUENCE</scope>
    <source>
        <strain evidence="7">NIES-3786</strain>
    </source>
</reference>
<feature type="region of interest" description="Disordered" evidence="5">
    <location>
        <begin position="482"/>
        <end position="505"/>
    </location>
</feature>
<evidence type="ECO:0000259" key="6">
    <source>
        <dbReference type="Pfam" id="PF18122"/>
    </source>
</evidence>
<dbReference type="GO" id="GO:0060090">
    <property type="term" value="F:molecular adaptor activity"/>
    <property type="evidence" value="ECO:0007669"/>
    <property type="project" value="TreeGrafter"/>
</dbReference>
<proteinExistence type="inferred from homology"/>
<feature type="region of interest" description="Disordered" evidence="5">
    <location>
        <begin position="1086"/>
        <end position="1126"/>
    </location>
</feature>
<feature type="compositionally biased region" description="Low complexity" evidence="5">
    <location>
        <begin position="213"/>
        <end position="230"/>
    </location>
</feature>
<dbReference type="GO" id="GO:0031145">
    <property type="term" value="P:anaphase-promoting complex-dependent catabolic process"/>
    <property type="evidence" value="ECO:0007669"/>
    <property type="project" value="TreeGrafter"/>
</dbReference>
<dbReference type="GO" id="GO:0005680">
    <property type="term" value="C:anaphase-promoting complex"/>
    <property type="evidence" value="ECO:0007669"/>
    <property type="project" value="InterPro"/>
</dbReference>
<feature type="compositionally biased region" description="Acidic residues" evidence="5">
    <location>
        <begin position="192"/>
        <end position="206"/>
    </location>
</feature>
<evidence type="ECO:0000256" key="5">
    <source>
        <dbReference type="SAM" id="MobiDB-lite"/>
    </source>
</evidence>
<dbReference type="Proteomes" id="UP000747110">
    <property type="component" value="Unassembled WGS sequence"/>
</dbReference>
<feature type="region of interest" description="Disordered" evidence="5">
    <location>
        <begin position="1998"/>
        <end position="2020"/>
    </location>
</feature>
<feature type="region of interest" description="Disordered" evidence="5">
    <location>
        <begin position="316"/>
        <end position="345"/>
    </location>
</feature>
<dbReference type="Pfam" id="PF18122">
    <property type="entry name" value="APC1_C"/>
    <property type="match status" value="1"/>
</dbReference>
<feature type="compositionally biased region" description="Basic and acidic residues" evidence="5">
    <location>
        <begin position="317"/>
        <end position="332"/>
    </location>
</feature>
<evidence type="ECO:0000313" key="7">
    <source>
        <dbReference type="EMBL" id="GIL85513.1"/>
    </source>
</evidence>
<dbReference type="GO" id="GO:0051301">
    <property type="term" value="P:cell division"/>
    <property type="evidence" value="ECO:0007669"/>
    <property type="project" value="UniProtKB-KW"/>
</dbReference>
<dbReference type="PANTHER" id="PTHR12827">
    <property type="entry name" value="MEIOTIC CHECKPOINT REGULATOR TSG24 FAMILY MEMBER"/>
    <property type="match status" value="1"/>
</dbReference>
<keyword evidence="8" id="KW-1185">Reference proteome</keyword>
<organism evidence="7 8">
    <name type="scientific">Volvox reticuliferus</name>
    <dbReference type="NCBI Taxonomy" id="1737510"/>
    <lineage>
        <taxon>Eukaryota</taxon>
        <taxon>Viridiplantae</taxon>
        <taxon>Chlorophyta</taxon>
        <taxon>core chlorophytes</taxon>
        <taxon>Chlorophyceae</taxon>
        <taxon>CS clade</taxon>
        <taxon>Chlamydomonadales</taxon>
        <taxon>Volvocaceae</taxon>
        <taxon>Volvox</taxon>
    </lineage>
</organism>